<name>A0A3B0V526_9ZZZZ</name>
<feature type="non-terminal residue" evidence="1">
    <location>
        <position position="334"/>
    </location>
</feature>
<gene>
    <name evidence="1" type="ORF">MNBD_GAMMA01-559</name>
</gene>
<accession>A0A3B0V526</accession>
<organism evidence="1">
    <name type="scientific">hydrothermal vent metagenome</name>
    <dbReference type="NCBI Taxonomy" id="652676"/>
    <lineage>
        <taxon>unclassified sequences</taxon>
        <taxon>metagenomes</taxon>
        <taxon>ecological metagenomes</taxon>
    </lineage>
</organism>
<reference evidence="1" key="1">
    <citation type="submission" date="2018-06" db="EMBL/GenBank/DDBJ databases">
        <authorList>
            <person name="Zhirakovskaya E."/>
        </authorList>
    </citation>
    <scope>NUCLEOTIDE SEQUENCE</scope>
</reference>
<protein>
    <submittedName>
        <fullName evidence="1">Uncharacterized protein</fullName>
    </submittedName>
</protein>
<dbReference type="AlphaFoldDB" id="A0A3B0V526"/>
<sequence>MVLICETISQQLTNKNNIMKKLILVLLCLTSTLNAQQGVNPTTLVDPEWEFFDDFEGARDNTFWVGNGIGANYGVDRPDATSRVLEMVYIPNSEGSGDSWSEYDFNLVSNGTSMQAVQVEVSFKMFTPADYVPIEDNHKFFYLFSGNYGNSVANIVVNSEAWGNGSVALPSINPGIDQINYGHSWNMDQMPVFETGNGEWSTYQIFLELATDATDYGFYEIYKDGILLTATYAPNLNDWGWTGVGNPNFNGNELIKYATSVINNGGNFIDQGTLLGWANGDPNGGFLVDTKFLIDDFRIRANSVHGEVQNNESLDLIFSDSFEPATVALAIGDT</sequence>
<evidence type="ECO:0000313" key="1">
    <source>
        <dbReference type="EMBL" id="VAW35473.1"/>
    </source>
</evidence>
<proteinExistence type="predicted"/>
<dbReference type="EMBL" id="UOEW01000102">
    <property type="protein sequence ID" value="VAW35473.1"/>
    <property type="molecule type" value="Genomic_DNA"/>
</dbReference>